<dbReference type="InterPro" id="IPR043519">
    <property type="entry name" value="NT_sf"/>
</dbReference>
<reference evidence="1" key="1">
    <citation type="submission" date="2022-06" db="EMBL/GenBank/DDBJ databases">
        <title>Vallitalea longa sp. nov., an anaerobic bacterium isolated from marine sediment.</title>
        <authorList>
            <person name="Hirano S."/>
            <person name="Terahara T."/>
            <person name="Mori K."/>
            <person name="Hamada M."/>
            <person name="Matsumoto R."/>
            <person name="Kobayashi T."/>
        </authorList>
    </citation>
    <scope>NUCLEOTIDE SEQUENCE</scope>
    <source>
        <strain evidence="1">SH18-1</strain>
    </source>
</reference>
<comment type="caution">
    <text evidence="1">The sequence shown here is derived from an EMBL/GenBank/DDBJ whole genome shotgun (WGS) entry which is preliminary data.</text>
</comment>
<evidence type="ECO:0000313" key="2">
    <source>
        <dbReference type="Proteomes" id="UP001144256"/>
    </source>
</evidence>
<dbReference type="Gene3D" id="3.30.460.10">
    <property type="entry name" value="Beta Polymerase, domain 2"/>
    <property type="match status" value="1"/>
</dbReference>
<accession>A0A9W5Y814</accession>
<dbReference type="SUPFAM" id="SSF81301">
    <property type="entry name" value="Nucleotidyltransferase"/>
    <property type="match status" value="1"/>
</dbReference>
<organism evidence="1 2">
    <name type="scientific">Vallitalea longa</name>
    <dbReference type="NCBI Taxonomy" id="2936439"/>
    <lineage>
        <taxon>Bacteria</taxon>
        <taxon>Bacillati</taxon>
        <taxon>Bacillota</taxon>
        <taxon>Clostridia</taxon>
        <taxon>Lachnospirales</taxon>
        <taxon>Vallitaleaceae</taxon>
        <taxon>Vallitalea</taxon>
    </lineage>
</organism>
<name>A0A9W5Y814_9FIRM</name>
<protein>
    <recommendedName>
        <fullName evidence="3">Nucleotidyltransferase</fullName>
    </recommendedName>
</protein>
<gene>
    <name evidence="1" type="ORF">SH1V18_01310</name>
</gene>
<dbReference type="AlphaFoldDB" id="A0A9W5Y814"/>
<evidence type="ECO:0008006" key="3">
    <source>
        <dbReference type="Google" id="ProtNLM"/>
    </source>
</evidence>
<sequence length="264" mass="30612">MDINNKVQENIELLQHKLMELDSILKDEIKSIIIDGSIIRGDFCDGSSDIDITITTSDNITSVKNKVEEIIRDVQKDLPLRQYPRKPLIYDIQWQEIDLVEKTGKRKINDWNSMNIPKGYPKLWLYAFDSIKHHKVIYGQDITDKYTRIPSKHFVPIRIERIANSVSNLGDSVSAYEIENGGITQIKNAWEAIRCICIANGLESISKKDVYEFASILFKEKEELDIINDFKGFYIDNTDSNLVKGDFRKRLSDFTLHIIEKYGY</sequence>
<evidence type="ECO:0000313" key="1">
    <source>
        <dbReference type="EMBL" id="GKX27651.1"/>
    </source>
</evidence>
<keyword evidence="2" id="KW-1185">Reference proteome</keyword>
<dbReference type="Proteomes" id="UP001144256">
    <property type="component" value="Unassembled WGS sequence"/>
</dbReference>
<proteinExistence type="predicted"/>
<dbReference type="EMBL" id="BRLB01000001">
    <property type="protein sequence ID" value="GKX27651.1"/>
    <property type="molecule type" value="Genomic_DNA"/>
</dbReference>
<dbReference type="RefSeq" id="WP_281811151.1">
    <property type="nucleotide sequence ID" value="NZ_BRLB01000001.1"/>
</dbReference>